<evidence type="ECO:0000313" key="1">
    <source>
        <dbReference type="EMBL" id="OMO74966.1"/>
    </source>
</evidence>
<keyword evidence="2" id="KW-1185">Reference proteome</keyword>
<dbReference type="Proteomes" id="UP000187203">
    <property type="component" value="Unassembled WGS sequence"/>
</dbReference>
<reference evidence="2" key="1">
    <citation type="submission" date="2013-09" db="EMBL/GenBank/DDBJ databases">
        <title>Corchorus olitorius genome sequencing.</title>
        <authorList>
            <person name="Alam M."/>
            <person name="Haque M.S."/>
            <person name="Islam M.S."/>
            <person name="Emdad E.M."/>
            <person name="Islam M.M."/>
            <person name="Ahmed B."/>
            <person name="Halim A."/>
            <person name="Hossen Q.M.M."/>
            <person name="Hossain M.Z."/>
            <person name="Ahmed R."/>
            <person name="Khan M.M."/>
            <person name="Islam R."/>
            <person name="Rashid M.M."/>
            <person name="Khan S.A."/>
            <person name="Rahman M.S."/>
            <person name="Alam M."/>
            <person name="Yahiya A.S."/>
            <person name="Khan M.S."/>
            <person name="Azam M.S."/>
            <person name="Haque T."/>
            <person name="Lashkar M.Z.H."/>
            <person name="Akhand A.I."/>
            <person name="Morshed G."/>
            <person name="Roy S."/>
            <person name="Uddin K.S."/>
            <person name="Rabeya T."/>
            <person name="Hossain A.S."/>
            <person name="Chowdhury A."/>
            <person name="Snigdha A.R."/>
            <person name="Mortoza M.S."/>
            <person name="Matin S.A."/>
            <person name="Hoque S.M.E."/>
            <person name="Islam M.K."/>
            <person name="Roy D.K."/>
            <person name="Haider R."/>
            <person name="Moosa M.M."/>
            <person name="Elias S.M."/>
            <person name="Hasan A.M."/>
            <person name="Jahan S."/>
            <person name="Shafiuddin M."/>
            <person name="Mahmood N."/>
            <person name="Shommy N.S."/>
        </authorList>
    </citation>
    <scope>NUCLEOTIDE SEQUENCE [LARGE SCALE GENOMIC DNA]</scope>
    <source>
        <strain evidence="2">cv. O-4</strain>
    </source>
</reference>
<proteinExistence type="predicted"/>
<evidence type="ECO:0000313" key="2">
    <source>
        <dbReference type="Proteomes" id="UP000187203"/>
    </source>
</evidence>
<protein>
    <submittedName>
        <fullName evidence="1">Uncharacterized protein</fullName>
    </submittedName>
</protein>
<sequence length="46" mass="5268">MAVFNSYFKVRDQSNRAEVTVLWPRVPHYVKACKCVFVLVGNPNLA</sequence>
<organism evidence="1 2">
    <name type="scientific">Corchorus olitorius</name>
    <dbReference type="NCBI Taxonomy" id="93759"/>
    <lineage>
        <taxon>Eukaryota</taxon>
        <taxon>Viridiplantae</taxon>
        <taxon>Streptophyta</taxon>
        <taxon>Embryophyta</taxon>
        <taxon>Tracheophyta</taxon>
        <taxon>Spermatophyta</taxon>
        <taxon>Magnoliopsida</taxon>
        <taxon>eudicotyledons</taxon>
        <taxon>Gunneridae</taxon>
        <taxon>Pentapetalae</taxon>
        <taxon>rosids</taxon>
        <taxon>malvids</taxon>
        <taxon>Malvales</taxon>
        <taxon>Malvaceae</taxon>
        <taxon>Grewioideae</taxon>
        <taxon>Apeibeae</taxon>
        <taxon>Corchorus</taxon>
    </lineage>
</organism>
<comment type="caution">
    <text evidence="1">The sequence shown here is derived from an EMBL/GenBank/DDBJ whole genome shotgun (WGS) entry which is preliminary data.</text>
</comment>
<dbReference type="EMBL" id="AWUE01019236">
    <property type="protein sequence ID" value="OMO74966.1"/>
    <property type="molecule type" value="Genomic_DNA"/>
</dbReference>
<dbReference type="AlphaFoldDB" id="A0A1R3HX88"/>
<gene>
    <name evidence="1" type="ORF">COLO4_26399</name>
</gene>
<name>A0A1R3HX88_9ROSI</name>
<accession>A0A1R3HX88</accession>